<dbReference type="InterPro" id="IPR034274">
    <property type="entry name" value="ENP1_M14_CPD"/>
</dbReference>
<evidence type="ECO:0000313" key="11">
    <source>
        <dbReference type="EMBL" id="NSL50343.1"/>
    </source>
</evidence>
<dbReference type="PRINTS" id="PR00765">
    <property type="entry name" value="CRBOXYPTASEA"/>
</dbReference>
<proteinExistence type="inferred from homology"/>
<dbReference type="GO" id="GO:0008270">
    <property type="term" value="F:zinc ion binding"/>
    <property type="evidence" value="ECO:0007669"/>
    <property type="project" value="InterPro"/>
</dbReference>
<dbReference type="InterPro" id="IPR018392">
    <property type="entry name" value="LysM"/>
</dbReference>
<evidence type="ECO:0000256" key="7">
    <source>
        <dbReference type="ARBA" id="ARBA00023049"/>
    </source>
</evidence>
<sequence>MKVIGRAHDSFWYLSELFQVPLPLLVDSNCQIAENESLLAKEIDIPGYITAEYTVQDEESIDSIASKLNIDVEILKLLNKDDNLLQLKKNTKILIPKRITDPIVNGRQNYSYETMMEHIRLLEEIYPFMKRNTIGISVQGKEIPELIIGYGRKKVHMNGSFHANEWITTAILMALLNDYLLSITNKTKLRGIHTEELYYSTTLSIVPMVNPDGVNLVLKGPPQDQKYRQFVLALNNGNDDFSGWKANINGVDLNKQFPALWEIEKPRKPKQPAPRDFPGYEPLTEPEAIAMAKLTKERKFDRVIAFHTQCKEIYWGFDDKQPPYAEVIVSEMAKQSGYLPVKTLDSYAGYKDWFIYEWKKPGFTVELGEGVNPLPISQFTDIYNDSLGLFLACLYM</sequence>
<comment type="similarity">
    <text evidence="2 8">Belongs to the peptidase M14 family.</text>
</comment>
<dbReference type="GO" id="GO:0006508">
    <property type="term" value="P:proteolysis"/>
    <property type="evidence" value="ECO:0007669"/>
    <property type="project" value="UniProtKB-KW"/>
</dbReference>
<keyword evidence="3" id="KW-0645">Protease</keyword>
<dbReference type="CDD" id="cd00118">
    <property type="entry name" value="LysM"/>
    <property type="match status" value="1"/>
</dbReference>
<gene>
    <name evidence="11" type="ORF">HR057_01050</name>
</gene>
<dbReference type="Gene3D" id="3.40.630.10">
    <property type="entry name" value="Zn peptidases"/>
    <property type="match status" value="1"/>
</dbReference>
<evidence type="ECO:0000313" key="12">
    <source>
        <dbReference type="Proteomes" id="UP000625804"/>
    </source>
</evidence>
<dbReference type="CDD" id="cd06229">
    <property type="entry name" value="M14_Endopeptidase_I"/>
    <property type="match status" value="1"/>
</dbReference>
<dbReference type="InterPro" id="IPR000834">
    <property type="entry name" value="Peptidase_M14"/>
</dbReference>
<dbReference type="SMART" id="SM00631">
    <property type="entry name" value="Zn_pept"/>
    <property type="match status" value="1"/>
</dbReference>
<keyword evidence="5" id="KW-0378">Hydrolase</keyword>
<keyword evidence="4" id="KW-0479">Metal-binding</keyword>
<dbReference type="Pfam" id="PF01476">
    <property type="entry name" value="LysM"/>
    <property type="match status" value="1"/>
</dbReference>
<keyword evidence="6" id="KW-0862">Zinc</keyword>
<dbReference type="PANTHER" id="PTHR11705:SF143">
    <property type="entry name" value="SLL0236 PROTEIN"/>
    <property type="match status" value="1"/>
</dbReference>
<organism evidence="11 12">
    <name type="scientific">Calidifontibacillus erzurumensis</name>
    <dbReference type="NCBI Taxonomy" id="2741433"/>
    <lineage>
        <taxon>Bacteria</taxon>
        <taxon>Bacillati</taxon>
        <taxon>Bacillota</taxon>
        <taxon>Bacilli</taxon>
        <taxon>Bacillales</taxon>
        <taxon>Bacillaceae</taxon>
        <taxon>Calidifontibacillus/Schinkia group</taxon>
        <taxon>Calidifontibacillus</taxon>
    </lineage>
</organism>
<protein>
    <submittedName>
        <fullName evidence="11">Peptidase M14</fullName>
    </submittedName>
</protein>
<evidence type="ECO:0000256" key="4">
    <source>
        <dbReference type="ARBA" id="ARBA00022723"/>
    </source>
</evidence>
<dbReference type="PROSITE" id="PS00132">
    <property type="entry name" value="CARBOXYPEPT_ZN_1"/>
    <property type="match status" value="1"/>
</dbReference>
<feature type="active site" description="Proton donor/acceptor" evidence="8">
    <location>
        <position position="366"/>
    </location>
</feature>
<evidence type="ECO:0000256" key="6">
    <source>
        <dbReference type="ARBA" id="ARBA00022833"/>
    </source>
</evidence>
<dbReference type="PANTHER" id="PTHR11705">
    <property type="entry name" value="PROTEASE FAMILY M14 CARBOXYPEPTIDASE A,B"/>
    <property type="match status" value="1"/>
</dbReference>
<evidence type="ECO:0000259" key="10">
    <source>
        <dbReference type="PROSITE" id="PS52035"/>
    </source>
</evidence>
<dbReference type="RefSeq" id="WP_173729534.1">
    <property type="nucleotide sequence ID" value="NZ_JABTTE010000001.1"/>
</dbReference>
<dbReference type="GO" id="GO:0005615">
    <property type="term" value="C:extracellular space"/>
    <property type="evidence" value="ECO:0007669"/>
    <property type="project" value="TreeGrafter"/>
</dbReference>
<reference evidence="11" key="1">
    <citation type="submission" date="2020-06" db="EMBL/GenBank/DDBJ databases">
        <title>A novel thermopfilic bacterium from Erzurum, Turkey.</title>
        <authorList>
            <person name="Adiguzel A."/>
            <person name="Ay H."/>
            <person name="Baltaci M.O."/>
        </authorList>
    </citation>
    <scope>NUCLEOTIDE SEQUENCE</scope>
    <source>
        <strain evidence="11">P2</strain>
    </source>
</reference>
<dbReference type="PROSITE" id="PS51782">
    <property type="entry name" value="LYSM"/>
    <property type="match status" value="1"/>
</dbReference>
<evidence type="ECO:0000259" key="9">
    <source>
        <dbReference type="PROSITE" id="PS51782"/>
    </source>
</evidence>
<evidence type="ECO:0000256" key="8">
    <source>
        <dbReference type="PROSITE-ProRule" id="PRU01379"/>
    </source>
</evidence>
<comment type="cofactor">
    <cofactor evidence="1">
        <name>Zn(2+)</name>
        <dbReference type="ChEBI" id="CHEBI:29105"/>
    </cofactor>
</comment>
<evidence type="ECO:0000256" key="5">
    <source>
        <dbReference type="ARBA" id="ARBA00022801"/>
    </source>
</evidence>
<accession>A0A8J8GDA9</accession>
<dbReference type="GO" id="GO:0004181">
    <property type="term" value="F:metallocarboxypeptidase activity"/>
    <property type="evidence" value="ECO:0007669"/>
    <property type="project" value="InterPro"/>
</dbReference>
<dbReference type="PROSITE" id="PS52035">
    <property type="entry name" value="PEPTIDASE_M14"/>
    <property type="match status" value="1"/>
</dbReference>
<dbReference type="InterPro" id="IPR036779">
    <property type="entry name" value="LysM_dom_sf"/>
</dbReference>
<dbReference type="SMART" id="SM00257">
    <property type="entry name" value="LysM"/>
    <property type="match status" value="1"/>
</dbReference>
<comment type="caution">
    <text evidence="11">The sequence shown here is derived from an EMBL/GenBank/DDBJ whole genome shotgun (WGS) entry which is preliminary data.</text>
</comment>
<name>A0A8J8GDA9_9BACI</name>
<evidence type="ECO:0000256" key="1">
    <source>
        <dbReference type="ARBA" id="ARBA00001947"/>
    </source>
</evidence>
<dbReference type="Proteomes" id="UP000625804">
    <property type="component" value="Unassembled WGS sequence"/>
</dbReference>
<feature type="domain" description="LysM" evidence="9">
    <location>
        <begin position="51"/>
        <end position="95"/>
    </location>
</feature>
<dbReference type="EMBL" id="JABTTE010000001">
    <property type="protein sequence ID" value="NSL50343.1"/>
    <property type="molecule type" value="Genomic_DNA"/>
</dbReference>
<feature type="domain" description="Peptidase M14" evidence="10">
    <location>
        <begin position="108"/>
        <end position="394"/>
    </location>
</feature>
<evidence type="ECO:0000256" key="2">
    <source>
        <dbReference type="ARBA" id="ARBA00005988"/>
    </source>
</evidence>
<evidence type="ECO:0000256" key="3">
    <source>
        <dbReference type="ARBA" id="ARBA00022670"/>
    </source>
</evidence>
<dbReference type="InterPro" id="IPR057246">
    <property type="entry name" value="CARBOXYPEPT_ZN_1"/>
</dbReference>
<dbReference type="Gene3D" id="3.10.350.10">
    <property type="entry name" value="LysM domain"/>
    <property type="match status" value="1"/>
</dbReference>
<dbReference type="AlphaFoldDB" id="A0A8J8GDA9"/>
<keyword evidence="7" id="KW-0482">Metalloprotease</keyword>
<keyword evidence="12" id="KW-1185">Reference proteome</keyword>
<dbReference type="SUPFAM" id="SSF53187">
    <property type="entry name" value="Zn-dependent exopeptidases"/>
    <property type="match status" value="1"/>
</dbReference>
<dbReference type="Pfam" id="PF00246">
    <property type="entry name" value="Peptidase_M14"/>
    <property type="match status" value="1"/>
</dbReference>